<reference evidence="1" key="1">
    <citation type="journal article" date="2023" name="Int. J. Syst. Evol. Microbiol.">
        <title>Methylocystis iwaonis sp. nov., a type II methane-oxidizing bacterium from surface soil of a rice paddy field in Japan, and emended description of the genus Methylocystis (ex Whittenbury et al. 1970) Bowman et al. 1993.</title>
        <authorList>
            <person name="Kaise H."/>
            <person name="Sawadogo J.B."/>
            <person name="Alam M.S."/>
            <person name="Ueno C."/>
            <person name="Dianou D."/>
            <person name="Shinjo R."/>
            <person name="Asakawa S."/>
        </authorList>
    </citation>
    <scope>NUCLEOTIDE SEQUENCE</scope>
    <source>
        <strain evidence="1">LMG27198</strain>
    </source>
</reference>
<dbReference type="InterPro" id="IPR018912">
    <property type="entry name" value="DUF2478"/>
</dbReference>
<gene>
    <name evidence="1" type="ORF">LMG27198_23490</name>
</gene>
<protein>
    <recommendedName>
        <fullName evidence="3">Molybdenum ABC transporter ATP-binding protein</fullName>
    </recommendedName>
</protein>
<evidence type="ECO:0000313" key="1">
    <source>
        <dbReference type="EMBL" id="GLI93357.1"/>
    </source>
</evidence>
<comment type="caution">
    <text evidence="1">The sequence shown here is derived from an EMBL/GenBank/DDBJ whole genome shotgun (WGS) entry which is preliminary data.</text>
</comment>
<dbReference type="Proteomes" id="UP001144323">
    <property type="component" value="Unassembled WGS sequence"/>
</dbReference>
<dbReference type="AlphaFoldDB" id="A0A9W6GUL2"/>
<dbReference type="RefSeq" id="WP_281803118.1">
    <property type="nucleotide sequence ID" value="NZ_BSEC01000001.1"/>
</dbReference>
<evidence type="ECO:0000313" key="2">
    <source>
        <dbReference type="Proteomes" id="UP001144323"/>
    </source>
</evidence>
<sequence>MQRDARPAALLAPTHLAPTPIAALPAQDSATVQALMRDFARDLARAGARIAGVTQMRGQDAAGRSRIFLRDLSSDAEFVISQDLGPGSVACNLDAGELAMACAAVERAARDGADLIVVSKFSKQEAERGGLCDAFRAAMSARIPVIAAVSPHFREEWRLFAGPLAEDVDPSHEALSAWWARAGQRK</sequence>
<organism evidence="1 2">
    <name type="scientific">Methylocystis echinoides</name>
    <dbReference type="NCBI Taxonomy" id="29468"/>
    <lineage>
        <taxon>Bacteria</taxon>
        <taxon>Pseudomonadati</taxon>
        <taxon>Pseudomonadota</taxon>
        <taxon>Alphaproteobacteria</taxon>
        <taxon>Hyphomicrobiales</taxon>
        <taxon>Methylocystaceae</taxon>
        <taxon>Methylocystis</taxon>
    </lineage>
</organism>
<name>A0A9W6GUL2_9HYPH</name>
<dbReference type="EMBL" id="BSEC01000001">
    <property type="protein sequence ID" value="GLI93357.1"/>
    <property type="molecule type" value="Genomic_DNA"/>
</dbReference>
<proteinExistence type="predicted"/>
<dbReference type="Pfam" id="PF10649">
    <property type="entry name" value="DUF2478"/>
    <property type="match status" value="1"/>
</dbReference>
<accession>A0A9W6GUL2</accession>
<keyword evidence="2" id="KW-1185">Reference proteome</keyword>
<evidence type="ECO:0008006" key="3">
    <source>
        <dbReference type="Google" id="ProtNLM"/>
    </source>
</evidence>